<keyword evidence="1" id="KW-1133">Transmembrane helix</keyword>
<feature type="transmembrane region" description="Helical" evidence="1">
    <location>
        <begin position="495"/>
        <end position="518"/>
    </location>
</feature>
<dbReference type="PANTHER" id="PTHR35394:SF5">
    <property type="entry name" value="DUF3176 DOMAIN-CONTAINING PROTEIN"/>
    <property type="match status" value="1"/>
</dbReference>
<keyword evidence="3" id="KW-1185">Reference proteome</keyword>
<name>A0A8H6VEJ4_9PEZI</name>
<dbReference type="OrthoDB" id="5242705at2759"/>
<protein>
    <submittedName>
        <fullName evidence="2">Uncharacterized protein</fullName>
    </submittedName>
</protein>
<organism evidence="2 3">
    <name type="scientific">Pseudocercospora fuligena</name>
    <dbReference type="NCBI Taxonomy" id="685502"/>
    <lineage>
        <taxon>Eukaryota</taxon>
        <taxon>Fungi</taxon>
        <taxon>Dikarya</taxon>
        <taxon>Ascomycota</taxon>
        <taxon>Pezizomycotina</taxon>
        <taxon>Dothideomycetes</taxon>
        <taxon>Dothideomycetidae</taxon>
        <taxon>Mycosphaerellales</taxon>
        <taxon>Mycosphaerellaceae</taxon>
        <taxon>Pseudocercospora</taxon>
    </lineage>
</organism>
<dbReference type="Proteomes" id="UP000660729">
    <property type="component" value="Unassembled WGS sequence"/>
</dbReference>
<evidence type="ECO:0000313" key="2">
    <source>
        <dbReference type="EMBL" id="KAF7189448.1"/>
    </source>
</evidence>
<dbReference type="AlphaFoldDB" id="A0A8H6VEJ4"/>
<gene>
    <name evidence="2" type="ORF">HII31_09088</name>
</gene>
<accession>A0A8H6VEJ4</accession>
<dbReference type="InterPro" id="IPR021514">
    <property type="entry name" value="DUF3176"/>
</dbReference>
<dbReference type="Pfam" id="PF11374">
    <property type="entry name" value="DUF3176"/>
    <property type="match status" value="1"/>
</dbReference>
<sequence>MSQVARKDPHWLSLWTFELIAALFSALCVGILIAILSAIDDRPYEKWSFAKTEITPNALIAIFATLQKAALTVVVASCISQLKWPYFKRKARPLAHLQTFDDASRGPFGCVSLIWIGRRESKWVILGAVLTLLTMAMDPFAQQTLTPYSKLLKAKDDDAWIGRTFVFHKFLDNGELTVQELYVAINQAILSQPVEPYYKCPSISCELHEFDDLEAPHYYCPASTCEWPELDSLGIYADCEDVSSSVRVDCESTRSQLTETSHDYCNFTSPNGEIFAADLETTAAGVYTRNLLDLHIRDVDANQYRVIDSHGTFQHITTFRFNSHYPARSDLPRPEIHQCSLSIASIKFPGSGLLDKLLNDTFRRTTLAIDTEACDCRAKYRPEIFATQSTCPVCSIHHGASTYSVDILALQKFKELIREVLVVDQFGSDPKHPWINQTVAESPFNLALYNGNHGDLAQTMQNIAVSLTNALRQNSPRTNVRGAVYFPIAHMHVNWAWFIYPAGLTIVVVATMIVFILSTDPDASPVWKESSLALVFHGIDNDQIAGSINTMQDMERQGNEISVQLVKDAEIGTWSLERK</sequence>
<dbReference type="EMBL" id="JABCIY010000185">
    <property type="protein sequence ID" value="KAF7189448.1"/>
    <property type="molecule type" value="Genomic_DNA"/>
</dbReference>
<reference evidence="2" key="1">
    <citation type="submission" date="2020-04" db="EMBL/GenBank/DDBJ databases">
        <title>Draft genome resource of the tomato pathogen Pseudocercospora fuligena.</title>
        <authorList>
            <person name="Zaccaron A."/>
        </authorList>
    </citation>
    <scope>NUCLEOTIDE SEQUENCE</scope>
    <source>
        <strain evidence="2">PF001</strain>
    </source>
</reference>
<evidence type="ECO:0000256" key="1">
    <source>
        <dbReference type="SAM" id="Phobius"/>
    </source>
</evidence>
<evidence type="ECO:0000313" key="3">
    <source>
        <dbReference type="Proteomes" id="UP000660729"/>
    </source>
</evidence>
<keyword evidence="1" id="KW-0812">Transmembrane</keyword>
<feature type="transmembrane region" description="Helical" evidence="1">
    <location>
        <begin position="12"/>
        <end position="39"/>
    </location>
</feature>
<comment type="caution">
    <text evidence="2">The sequence shown here is derived from an EMBL/GenBank/DDBJ whole genome shotgun (WGS) entry which is preliminary data.</text>
</comment>
<dbReference type="PANTHER" id="PTHR35394">
    <property type="entry name" value="DUF3176 DOMAIN-CONTAINING PROTEIN"/>
    <property type="match status" value="1"/>
</dbReference>
<keyword evidence="1" id="KW-0472">Membrane</keyword>
<feature type="transmembrane region" description="Helical" evidence="1">
    <location>
        <begin position="59"/>
        <end position="82"/>
    </location>
</feature>
<proteinExistence type="predicted"/>